<dbReference type="OrthoDB" id="10552022at2759"/>
<reference evidence="2" key="1">
    <citation type="submission" date="2022-12" db="EMBL/GenBank/DDBJ databases">
        <authorList>
            <person name="Petersen C."/>
        </authorList>
    </citation>
    <scope>NUCLEOTIDE SEQUENCE</scope>
    <source>
        <strain evidence="2">IBT 17660</strain>
    </source>
</reference>
<dbReference type="EMBL" id="JAPWDO010000002">
    <property type="protein sequence ID" value="KAJ5483218.1"/>
    <property type="molecule type" value="Genomic_DNA"/>
</dbReference>
<protein>
    <submittedName>
        <fullName evidence="2">Uncharacterized protein</fullName>
    </submittedName>
</protein>
<feature type="region of interest" description="Disordered" evidence="1">
    <location>
        <begin position="1"/>
        <end position="39"/>
    </location>
</feature>
<name>A0A9X0BT27_9EURO</name>
<proteinExistence type="predicted"/>
<evidence type="ECO:0000313" key="3">
    <source>
        <dbReference type="Proteomes" id="UP001147760"/>
    </source>
</evidence>
<organism evidence="2 3">
    <name type="scientific">Penicillium desertorum</name>
    <dbReference type="NCBI Taxonomy" id="1303715"/>
    <lineage>
        <taxon>Eukaryota</taxon>
        <taxon>Fungi</taxon>
        <taxon>Dikarya</taxon>
        <taxon>Ascomycota</taxon>
        <taxon>Pezizomycotina</taxon>
        <taxon>Eurotiomycetes</taxon>
        <taxon>Eurotiomycetidae</taxon>
        <taxon>Eurotiales</taxon>
        <taxon>Aspergillaceae</taxon>
        <taxon>Penicillium</taxon>
    </lineage>
</organism>
<dbReference type="Proteomes" id="UP001147760">
    <property type="component" value="Unassembled WGS sequence"/>
</dbReference>
<sequence>MVKRKMRYDSHKPTKSKSTRKKVDDDDDGGPTNITSRPKDRVVFVQVMEKQLKAERKKVEKEEENQKGIHLELHWSPGHRDIATFQGTRLLTTCPGARSRSLRRQANLGHFDNTNHLDVFDSEDAESVVYADAYVDVTFDSDGSLIEPTKQRSTWAPGDDDPGPRLNPLSALNRACAPLATAVTWNNEGESVPPKQGVRLSDELVYVAAKNMSSKQLAQRYPLDFDGNGLLRATRTPQDPAPPVWAHQRTRMNQANELMTRKDRSERYPADFDGTGLFHAIRVPEDSDEYSSVSETCYC</sequence>
<evidence type="ECO:0000256" key="1">
    <source>
        <dbReference type="SAM" id="MobiDB-lite"/>
    </source>
</evidence>
<dbReference type="AlphaFoldDB" id="A0A9X0BT27"/>
<comment type="caution">
    <text evidence="2">The sequence shown here is derived from an EMBL/GenBank/DDBJ whole genome shotgun (WGS) entry which is preliminary data.</text>
</comment>
<keyword evidence="3" id="KW-1185">Reference proteome</keyword>
<evidence type="ECO:0000313" key="2">
    <source>
        <dbReference type="EMBL" id="KAJ5483218.1"/>
    </source>
</evidence>
<gene>
    <name evidence="2" type="ORF">N7530_002464</name>
</gene>
<accession>A0A9X0BT27</accession>
<reference evidence="2" key="2">
    <citation type="journal article" date="2023" name="IMA Fungus">
        <title>Comparative genomic study of the Penicillium genus elucidates a diverse pangenome and 15 lateral gene transfer events.</title>
        <authorList>
            <person name="Petersen C."/>
            <person name="Sorensen T."/>
            <person name="Nielsen M.R."/>
            <person name="Sondergaard T.E."/>
            <person name="Sorensen J.L."/>
            <person name="Fitzpatrick D.A."/>
            <person name="Frisvad J.C."/>
            <person name="Nielsen K.L."/>
        </authorList>
    </citation>
    <scope>NUCLEOTIDE SEQUENCE</scope>
    <source>
        <strain evidence="2">IBT 17660</strain>
    </source>
</reference>